<dbReference type="EMBL" id="BLZA01000040">
    <property type="protein sequence ID" value="GHJ89147.1"/>
    <property type="molecule type" value="Genomic_DNA"/>
</dbReference>
<reference evidence="3" key="1">
    <citation type="submission" date="2020-07" db="EMBL/GenBank/DDBJ databases">
        <title>Draft Genome Sequence of a Deep-Sea Yeast, Naganishia (Cryptococcus) liquefaciens strain N6.</title>
        <authorList>
            <person name="Han Y.W."/>
            <person name="Kajitani R."/>
            <person name="Morimoto H."/>
            <person name="Parhat M."/>
            <person name="Tsubouchi H."/>
            <person name="Bakenova O."/>
            <person name="Ogata M."/>
            <person name="Argunhan B."/>
            <person name="Aoki R."/>
            <person name="Kajiwara S."/>
            <person name="Itoh T."/>
            <person name="Iwasaki H."/>
        </authorList>
    </citation>
    <scope>NUCLEOTIDE SEQUENCE</scope>
    <source>
        <strain evidence="3">N6</strain>
    </source>
</reference>
<organism evidence="3 4">
    <name type="scientific">Naganishia liquefaciens</name>
    <dbReference type="NCBI Taxonomy" id="104408"/>
    <lineage>
        <taxon>Eukaryota</taxon>
        <taxon>Fungi</taxon>
        <taxon>Dikarya</taxon>
        <taxon>Basidiomycota</taxon>
        <taxon>Agaricomycotina</taxon>
        <taxon>Tremellomycetes</taxon>
        <taxon>Filobasidiales</taxon>
        <taxon>Filobasidiaceae</taxon>
        <taxon>Naganishia</taxon>
    </lineage>
</organism>
<sequence>MDTLRPPPPSGAPPPYARIVKKVYPYNLRPVFLTTSLIGFIWAMVVGVQGVQDLDDWHNGTLKVIELVLAILAFVIAAVELSAFIIGCSNKLSLAKFLVWLAPAGLLVACARELVVVAVHFAMKGKLIDDCVIDETGESAYDSSGNVISMSAAQAQDVCRSAYNRRSWATIIWLIAVICFSILFLSIAMSYYRQLLDPSSVRQRVARYTEGAFQLQPQGPHAGPQTGYGQPYGQPPFHYSAPDGPPPPPGGYVPPYPGPPDANSPFAPRNDDATKASMGEFSHEAQERAWRDATENGPTVNAGHIPPAGPPPGHQRRASEGYDVGHNQEEEDAWARAREGGVTAHLTGDIDLARQGGARV</sequence>
<accession>A0A8H3TXY6</accession>
<keyword evidence="2" id="KW-0812">Transmembrane</keyword>
<dbReference type="Proteomes" id="UP000620104">
    <property type="component" value="Unassembled WGS sequence"/>
</dbReference>
<proteinExistence type="predicted"/>
<keyword evidence="4" id="KW-1185">Reference proteome</keyword>
<evidence type="ECO:0000256" key="1">
    <source>
        <dbReference type="SAM" id="MobiDB-lite"/>
    </source>
</evidence>
<keyword evidence="2" id="KW-1133">Transmembrane helix</keyword>
<feature type="region of interest" description="Disordered" evidence="1">
    <location>
        <begin position="212"/>
        <end position="360"/>
    </location>
</feature>
<feature type="compositionally biased region" description="Low complexity" evidence="1">
    <location>
        <begin position="223"/>
        <end position="236"/>
    </location>
</feature>
<protein>
    <submittedName>
        <fullName evidence="3">Uncharacterized protein</fullName>
    </submittedName>
</protein>
<feature type="transmembrane region" description="Helical" evidence="2">
    <location>
        <begin position="31"/>
        <end position="52"/>
    </location>
</feature>
<feature type="transmembrane region" description="Helical" evidence="2">
    <location>
        <begin position="98"/>
        <end position="123"/>
    </location>
</feature>
<keyword evidence="2" id="KW-0472">Membrane</keyword>
<feature type="compositionally biased region" description="Pro residues" evidence="1">
    <location>
        <begin position="243"/>
        <end position="262"/>
    </location>
</feature>
<feature type="transmembrane region" description="Helical" evidence="2">
    <location>
        <begin position="64"/>
        <end position="86"/>
    </location>
</feature>
<name>A0A8H3TXY6_9TREE</name>
<evidence type="ECO:0000313" key="4">
    <source>
        <dbReference type="Proteomes" id="UP000620104"/>
    </source>
</evidence>
<feature type="compositionally biased region" description="Basic and acidic residues" evidence="1">
    <location>
        <begin position="281"/>
        <end position="294"/>
    </location>
</feature>
<comment type="caution">
    <text evidence="3">The sequence shown here is derived from an EMBL/GenBank/DDBJ whole genome shotgun (WGS) entry which is preliminary data.</text>
</comment>
<dbReference type="AlphaFoldDB" id="A0A8H3TXY6"/>
<evidence type="ECO:0000313" key="3">
    <source>
        <dbReference type="EMBL" id="GHJ89147.1"/>
    </source>
</evidence>
<evidence type="ECO:0000256" key="2">
    <source>
        <dbReference type="SAM" id="Phobius"/>
    </source>
</evidence>
<dbReference type="OrthoDB" id="3352285at2759"/>
<feature type="transmembrane region" description="Helical" evidence="2">
    <location>
        <begin position="171"/>
        <end position="192"/>
    </location>
</feature>
<gene>
    <name evidence="3" type="ORF">NliqN6_5549</name>
</gene>